<comment type="caution">
    <text evidence="4">Lacks conserved residue(s) required for the propagation of feature annotation.</text>
</comment>
<dbReference type="Gene3D" id="2.60.40.200">
    <property type="entry name" value="Superoxide dismutase, copper/zinc binding domain"/>
    <property type="match status" value="1"/>
</dbReference>
<dbReference type="SMART" id="SM00211">
    <property type="entry name" value="TY"/>
    <property type="match status" value="1"/>
</dbReference>
<reference evidence="8" key="1">
    <citation type="submission" date="2016-11" db="UniProtKB">
        <authorList>
            <consortium name="WormBaseParasite"/>
        </authorList>
    </citation>
    <scope>IDENTIFICATION</scope>
    <source>
        <strain evidence="8">pt0022</strain>
    </source>
</reference>
<evidence type="ECO:0000259" key="6">
    <source>
        <dbReference type="PROSITE" id="PS51162"/>
    </source>
</evidence>
<dbReference type="PROSITE" id="PS51390">
    <property type="entry name" value="WAP"/>
    <property type="match status" value="1"/>
</dbReference>
<evidence type="ECO:0000259" key="7">
    <source>
        <dbReference type="PROSITE" id="PS51390"/>
    </source>
</evidence>
<feature type="chain" id="PRO_5009318422" description="Thyroglobulin type-1 domain-containing protein" evidence="5">
    <location>
        <begin position="22"/>
        <end position="994"/>
    </location>
</feature>
<dbReference type="InterPro" id="IPR001424">
    <property type="entry name" value="SOD_Cu_Zn_dom"/>
</dbReference>
<organism evidence="8">
    <name type="scientific">Wuchereria bancrofti</name>
    <dbReference type="NCBI Taxonomy" id="6293"/>
    <lineage>
        <taxon>Eukaryota</taxon>
        <taxon>Metazoa</taxon>
        <taxon>Ecdysozoa</taxon>
        <taxon>Nematoda</taxon>
        <taxon>Chromadorea</taxon>
        <taxon>Rhabditida</taxon>
        <taxon>Spirurina</taxon>
        <taxon>Spiruromorpha</taxon>
        <taxon>Filarioidea</taxon>
        <taxon>Onchocercidae</taxon>
        <taxon>Wuchereria</taxon>
    </lineage>
</organism>
<dbReference type="SUPFAM" id="SSF49329">
    <property type="entry name" value="Cu,Zn superoxide dismutase-like"/>
    <property type="match status" value="1"/>
</dbReference>
<dbReference type="InterPro" id="IPR002919">
    <property type="entry name" value="TIL_dom"/>
</dbReference>
<evidence type="ECO:0000256" key="4">
    <source>
        <dbReference type="PROSITE-ProRule" id="PRU00500"/>
    </source>
</evidence>
<dbReference type="SUPFAM" id="SSF57610">
    <property type="entry name" value="Thyroglobulin type-1 domain"/>
    <property type="match status" value="1"/>
</dbReference>
<feature type="domain" description="WAP" evidence="7">
    <location>
        <begin position="261"/>
        <end position="308"/>
    </location>
</feature>
<feature type="domain" description="Thyroglobulin type-1" evidence="6">
    <location>
        <begin position="130"/>
        <end position="200"/>
    </location>
</feature>
<dbReference type="Gene3D" id="2.10.25.10">
    <property type="entry name" value="Laminin"/>
    <property type="match status" value="5"/>
</dbReference>
<dbReference type="CDD" id="cd00191">
    <property type="entry name" value="TY"/>
    <property type="match status" value="1"/>
</dbReference>
<dbReference type="Pfam" id="PF01826">
    <property type="entry name" value="TIL"/>
    <property type="match status" value="4"/>
</dbReference>
<evidence type="ECO:0000256" key="5">
    <source>
        <dbReference type="SAM" id="SignalP"/>
    </source>
</evidence>
<dbReference type="SUPFAM" id="SSF57567">
    <property type="entry name" value="Serine protease inhibitors"/>
    <property type="match status" value="4"/>
</dbReference>
<dbReference type="GO" id="GO:0046872">
    <property type="term" value="F:metal ion binding"/>
    <property type="evidence" value="ECO:0007669"/>
    <property type="project" value="InterPro"/>
</dbReference>
<dbReference type="InterPro" id="IPR036084">
    <property type="entry name" value="Ser_inhib-like_sf"/>
</dbReference>
<proteinExistence type="predicted"/>
<dbReference type="STRING" id="6293.A0A1I8EWP6"/>
<evidence type="ECO:0000256" key="3">
    <source>
        <dbReference type="ARBA" id="ARBA00023157"/>
    </source>
</evidence>
<sequence>MTNCAKILSFLVILFANSIRSQRFRRVCEAQETCMNCGDDRFSYYKCNASHDCLTDEICTGQGFCCPATELSRTVSSLFSDNFEFVGVPAYKYESEKSGMCPDGSPWARQCSNDSDCTLTDEICATGKCCSVCSQHRRQVLNDLPTNNVVGVHIPQCDPTGKHYRAVQCRTGTEECWCVSRFGRIIGSLKPKTTNLNAACETLRLTVKRIMEEKREIVNVRRKQGNLTSPKEKIDIIVKGQSSELKQQLRSINATISDKCLWMKPGRCSDQPVSLTDASKLCHCDDDCPGLQKCCPVLTSGLACSSNITVNIDKFPMISSHSSLINSTTTTICAKNEQFVECLDECKPTCFTKTTIPCFIERCKSGCQCKSGFIRQKNDLHAPCIPQDECPPQSIMETKTRCTDPLREYEICGPACPISCSSRSEKCKVEGCVEGCFCKVPYILENGADPIHSRCILPAYCPLLVRDYSPLNATIYIASTSPMTSNSYLFPEHRENSIAPPTVAMHCSDPFKNFHICGSGCPAGCNNKVADFCDTQCVAGCFCRNPYILQDAYNLNSPCILPHQCHSLTVQQQICSDPRKQWTHCFSSQCTRSCSNLETSSCKSSDCTPGCICREPYVLLDSRNPNSRCVLPSECGSQCSDPLKEYQACASSCPIGCNNRVPQTCSPCVSGCFCKSGSCFIFVAMRTSRFVFEDAINWRTSECIPLNQCPVVNISAIPGILNPENNNLANMAMAECPETTVDLSGKFCNFDSDCPIQQRCCRSNLFAMISSKRSRCTCIDPHAYWDSCGILCPEYCGQLATPVCSSTCNPGCHCASGYVKARNHVMAPCVLRTQCSQQGKYYSTAENRERTTKPYNLYKEIASAKMLSDGNKIIGDVKIKQINKGRIKLEGTIEGLPDGEHAIIIHQAGDLSNSCSNIGPIMASDKKFNVSAIFGNVKVNGTTDTTIDREIDWPQDISLIGHSLVIHKLSVIEWSLRDKDILPLACGTIGFASA</sequence>
<dbReference type="PANTHER" id="PTHR23259:SF67">
    <property type="entry name" value="THYROGLOBULIN TYPE-1 DOMAIN-CONTAINING PROTEIN"/>
    <property type="match status" value="1"/>
</dbReference>
<dbReference type="GO" id="GO:0004867">
    <property type="term" value="F:serine-type endopeptidase inhibitor activity"/>
    <property type="evidence" value="ECO:0007669"/>
    <property type="project" value="UniProtKB-KW"/>
</dbReference>
<dbReference type="InterPro" id="IPR008197">
    <property type="entry name" value="WAP_dom"/>
</dbReference>
<dbReference type="Pfam" id="PF00080">
    <property type="entry name" value="Sod_Cu"/>
    <property type="match status" value="1"/>
</dbReference>
<name>A0A1I8EWP6_WUCBA</name>
<dbReference type="WBParaSite" id="maker-PairedContig_5547-snap-gene-3.20-mRNA-1">
    <property type="protein sequence ID" value="maker-PairedContig_5547-snap-gene-3.20-mRNA-1"/>
    <property type="gene ID" value="maker-PairedContig_5547-snap-gene-3.20"/>
</dbReference>
<keyword evidence="3 4" id="KW-1015">Disulfide bond</keyword>
<dbReference type="CDD" id="cd19941">
    <property type="entry name" value="TIL"/>
    <property type="match status" value="6"/>
</dbReference>
<dbReference type="AlphaFoldDB" id="A0A1I8EWP6"/>
<dbReference type="InterPro" id="IPR036423">
    <property type="entry name" value="SOD-like_Cu/Zn_dom_sf"/>
</dbReference>
<evidence type="ECO:0000256" key="2">
    <source>
        <dbReference type="ARBA" id="ARBA00022900"/>
    </source>
</evidence>
<dbReference type="InterPro" id="IPR036857">
    <property type="entry name" value="Thyroglobulin_1_sf"/>
</dbReference>
<evidence type="ECO:0000256" key="1">
    <source>
        <dbReference type="ARBA" id="ARBA00022690"/>
    </source>
</evidence>
<keyword evidence="5" id="KW-0732">Signal</keyword>
<feature type="disulfide bond" evidence="4">
    <location>
        <begin position="169"/>
        <end position="176"/>
    </location>
</feature>
<evidence type="ECO:0000313" key="8">
    <source>
        <dbReference type="WBParaSite" id="maker-PairedContig_5547-snap-gene-3.20-mRNA-1"/>
    </source>
</evidence>
<protein>
    <recommendedName>
        <fullName evidence="9">Thyroglobulin type-1 domain-containing protein</fullName>
    </recommendedName>
</protein>
<accession>A0A1I8EWP6</accession>
<keyword evidence="1" id="KW-0646">Protease inhibitor</keyword>
<dbReference type="InterPro" id="IPR051368">
    <property type="entry name" value="SerProtInhib-TIL_Domain"/>
</dbReference>
<dbReference type="InterPro" id="IPR000716">
    <property type="entry name" value="Thyroglobulin_1"/>
</dbReference>
<dbReference type="PROSITE" id="PS51162">
    <property type="entry name" value="THYROGLOBULIN_1_2"/>
    <property type="match status" value="1"/>
</dbReference>
<dbReference type="PANTHER" id="PTHR23259">
    <property type="entry name" value="RIDDLE"/>
    <property type="match status" value="1"/>
</dbReference>
<dbReference type="GO" id="GO:0005576">
    <property type="term" value="C:extracellular region"/>
    <property type="evidence" value="ECO:0007669"/>
    <property type="project" value="InterPro"/>
</dbReference>
<dbReference type="GO" id="GO:0006801">
    <property type="term" value="P:superoxide metabolic process"/>
    <property type="evidence" value="ECO:0007669"/>
    <property type="project" value="InterPro"/>
</dbReference>
<feature type="signal peptide" evidence="5">
    <location>
        <begin position="1"/>
        <end position="21"/>
    </location>
</feature>
<evidence type="ECO:0008006" key="9">
    <source>
        <dbReference type="Google" id="ProtNLM"/>
    </source>
</evidence>
<keyword evidence="2" id="KW-0722">Serine protease inhibitor</keyword>